<keyword evidence="2 5" id="KW-0808">Transferase</keyword>
<feature type="binding site" evidence="5">
    <location>
        <position position="135"/>
    </location>
    <ligand>
        <name>S-adenosyl-L-methionine</name>
        <dbReference type="ChEBI" id="CHEBI:59789"/>
    </ligand>
</feature>
<comment type="pathway">
    <text evidence="5">Cofactor biosynthesis; ubiquinone biosynthesis.</text>
</comment>
<sequence length="245" mass="25783">MAMTSKATIDPREAEHFGRLAADWWNPKGASAMLHRLNPPRLRYIREAIDAHWGGDPNSFTPLAGRTALDVGCGAGLLCEPLARLGAQVTGVDAAPENIGAARAHAQASGLTIDYRAGEFENEVKGRTFDLVTSMEVIEHVSDPAAFVAGLAAALAPGGLMILSTPNRTPLSRLAMITVGEGLGMIPRGTHDHAKFITPDELTALLADAGLEVAGLRGLSFSPGAGFHLSDDTSLNYLLTARRPA</sequence>
<dbReference type="SUPFAM" id="SSF53335">
    <property type="entry name" value="S-adenosyl-L-methionine-dependent methyltransferases"/>
    <property type="match status" value="1"/>
</dbReference>
<dbReference type="HAMAP" id="MF_00472">
    <property type="entry name" value="UbiG"/>
    <property type="match status" value="1"/>
</dbReference>
<dbReference type="Proteomes" id="UP000287746">
    <property type="component" value="Unassembled WGS sequence"/>
</dbReference>
<comment type="similarity">
    <text evidence="5">Belongs to the methyltransferase superfamily. UbiG/COQ3 family.</text>
</comment>
<dbReference type="Gene3D" id="3.40.50.150">
    <property type="entry name" value="Vaccinia Virus protein VP39"/>
    <property type="match status" value="1"/>
</dbReference>
<dbReference type="GO" id="GO:0032259">
    <property type="term" value="P:methylation"/>
    <property type="evidence" value="ECO:0007669"/>
    <property type="project" value="UniProtKB-KW"/>
</dbReference>
<evidence type="ECO:0000256" key="2">
    <source>
        <dbReference type="ARBA" id="ARBA00022679"/>
    </source>
</evidence>
<evidence type="ECO:0000256" key="4">
    <source>
        <dbReference type="ARBA" id="ARBA00022691"/>
    </source>
</evidence>
<dbReference type="Pfam" id="PF13489">
    <property type="entry name" value="Methyltransf_23"/>
    <property type="match status" value="1"/>
</dbReference>
<feature type="binding site" evidence="5">
    <location>
        <position position="93"/>
    </location>
    <ligand>
        <name>S-adenosyl-L-methionine</name>
        <dbReference type="ChEBI" id="CHEBI:59789"/>
    </ligand>
</feature>
<organism evidence="6 7">
    <name type="scientific">Sphingomonas koreensis</name>
    <dbReference type="NCBI Taxonomy" id="93064"/>
    <lineage>
        <taxon>Bacteria</taxon>
        <taxon>Pseudomonadati</taxon>
        <taxon>Pseudomonadota</taxon>
        <taxon>Alphaproteobacteria</taxon>
        <taxon>Sphingomonadales</taxon>
        <taxon>Sphingomonadaceae</taxon>
        <taxon>Sphingomonas</taxon>
    </lineage>
</organism>
<feature type="binding site" evidence="5">
    <location>
        <position position="72"/>
    </location>
    <ligand>
        <name>S-adenosyl-L-methionine</name>
        <dbReference type="ChEBI" id="CHEBI:59789"/>
    </ligand>
</feature>
<comment type="function">
    <text evidence="5">O-methyltransferase that catalyzes the 2 O-methylation steps in the ubiquinone biosynthetic pathway.</text>
</comment>
<comment type="caution">
    <text evidence="6">The sequence shown here is derived from an EMBL/GenBank/DDBJ whole genome shotgun (WGS) entry which is preliminary data.</text>
</comment>
<dbReference type="RefSeq" id="WP_126003872.1">
    <property type="nucleotide sequence ID" value="NZ_QQYZ01000004.1"/>
</dbReference>
<dbReference type="PANTHER" id="PTHR43464:SF19">
    <property type="entry name" value="UBIQUINONE BIOSYNTHESIS O-METHYLTRANSFERASE, MITOCHONDRIAL"/>
    <property type="match status" value="1"/>
</dbReference>
<evidence type="ECO:0000256" key="1">
    <source>
        <dbReference type="ARBA" id="ARBA00022603"/>
    </source>
</evidence>
<evidence type="ECO:0000313" key="7">
    <source>
        <dbReference type="Proteomes" id="UP000287746"/>
    </source>
</evidence>
<keyword evidence="3 5" id="KW-0831">Ubiquinone biosynthesis</keyword>
<comment type="catalytic activity">
    <reaction evidence="5">
        <text>a 3-demethylubiquinol + S-adenosyl-L-methionine = a ubiquinol + S-adenosyl-L-homocysteine + H(+)</text>
        <dbReference type="Rhea" id="RHEA:44380"/>
        <dbReference type="Rhea" id="RHEA-COMP:9566"/>
        <dbReference type="Rhea" id="RHEA-COMP:10914"/>
        <dbReference type="ChEBI" id="CHEBI:15378"/>
        <dbReference type="ChEBI" id="CHEBI:17976"/>
        <dbReference type="ChEBI" id="CHEBI:57856"/>
        <dbReference type="ChEBI" id="CHEBI:59789"/>
        <dbReference type="ChEBI" id="CHEBI:84422"/>
        <dbReference type="EC" id="2.1.1.64"/>
    </reaction>
</comment>
<dbReference type="UniPathway" id="UPA00232"/>
<dbReference type="AlphaFoldDB" id="A0A430G5U3"/>
<dbReference type="GO" id="GO:0010420">
    <property type="term" value="F:polyprenyldihydroxybenzoate methyltransferase activity"/>
    <property type="evidence" value="ECO:0007669"/>
    <property type="project" value="InterPro"/>
</dbReference>
<protein>
    <recommendedName>
        <fullName evidence="5">Ubiquinone biosynthesis O-methyltransferase</fullName>
    </recommendedName>
    <alternativeName>
        <fullName evidence="5">2-polyprenyl-6-hydroxyphenol methylase</fullName>
        <ecNumber evidence="5">2.1.1.222</ecNumber>
    </alternativeName>
    <alternativeName>
        <fullName evidence="5">3-demethylubiquinone 3-O-methyltransferase</fullName>
        <ecNumber evidence="5">2.1.1.64</ecNumber>
    </alternativeName>
</protein>
<dbReference type="EC" id="2.1.1.222" evidence="5"/>
<accession>A0A430G5U3</accession>
<evidence type="ECO:0000256" key="3">
    <source>
        <dbReference type="ARBA" id="ARBA00022688"/>
    </source>
</evidence>
<keyword evidence="1 5" id="KW-0489">Methyltransferase</keyword>
<dbReference type="EC" id="2.1.1.64" evidence="5"/>
<dbReference type="CDD" id="cd02440">
    <property type="entry name" value="AdoMet_MTases"/>
    <property type="match status" value="1"/>
</dbReference>
<evidence type="ECO:0000313" key="6">
    <source>
        <dbReference type="EMBL" id="RSY87950.1"/>
    </source>
</evidence>
<reference evidence="6 7" key="1">
    <citation type="submission" date="2018-07" db="EMBL/GenBank/DDBJ databases">
        <title>Genomic and Epidemiologic Investigation of an Indolent Hospital Outbreak.</title>
        <authorList>
            <person name="Johnson R.C."/>
            <person name="Deming C."/>
            <person name="Conlan S."/>
            <person name="Zellmer C.J."/>
            <person name="Michelin A.V."/>
            <person name="Lee-Lin S."/>
            <person name="Thomas P.J."/>
            <person name="Park M."/>
            <person name="Weingarten R.A."/>
            <person name="Less J."/>
            <person name="Dekker J.P."/>
            <person name="Frank K.M."/>
            <person name="Musser K.A."/>
            <person name="Mcquiston J.R."/>
            <person name="Henderson D.K."/>
            <person name="Lau A.F."/>
            <person name="Palmore T.N."/>
            <person name="Segre J.A."/>
        </authorList>
    </citation>
    <scope>NUCLEOTIDE SEQUENCE [LARGE SCALE GENOMIC DNA]</scope>
    <source>
        <strain evidence="6 7">SK-CDC1_0717</strain>
    </source>
</reference>
<dbReference type="GO" id="GO:0102208">
    <property type="term" value="F:2-polyprenyl-6-hydroxyphenol methylase activity"/>
    <property type="evidence" value="ECO:0007669"/>
    <property type="project" value="UniProtKB-EC"/>
</dbReference>
<name>A0A430G5U3_9SPHN</name>
<dbReference type="NCBIfam" id="TIGR01983">
    <property type="entry name" value="UbiG"/>
    <property type="match status" value="1"/>
</dbReference>
<gene>
    <name evidence="5" type="primary">ubiG</name>
    <name evidence="6" type="ORF">DAH66_05615</name>
</gene>
<feature type="binding site" evidence="5">
    <location>
        <position position="41"/>
    </location>
    <ligand>
        <name>S-adenosyl-L-methionine</name>
        <dbReference type="ChEBI" id="CHEBI:59789"/>
    </ligand>
</feature>
<dbReference type="EMBL" id="QQYZ01000004">
    <property type="protein sequence ID" value="RSY87950.1"/>
    <property type="molecule type" value="Genomic_DNA"/>
</dbReference>
<comment type="catalytic activity">
    <reaction evidence="5">
        <text>a 3-(all-trans-polyprenyl)benzene-1,2-diol + S-adenosyl-L-methionine = a 2-methoxy-6-(all-trans-polyprenyl)phenol + S-adenosyl-L-homocysteine + H(+)</text>
        <dbReference type="Rhea" id="RHEA:31411"/>
        <dbReference type="Rhea" id="RHEA-COMP:9550"/>
        <dbReference type="Rhea" id="RHEA-COMP:9551"/>
        <dbReference type="ChEBI" id="CHEBI:15378"/>
        <dbReference type="ChEBI" id="CHEBI:57856"/>
        <dbReference type="ChEBI" id="CHEBI:59789"/>
        <dbReference type="ChEBI" id="CHEBI:62729"/>
        <dbReference type="ChEBI" id="CHEBI:62731"/>
        <dbReference type="EC" id="2.1.1.222"/>
    </reaction>
</comment>
<dbReference type="PANTHER" id="PTHR43464">
    <property type="entry name" value="METHYLTRANSFERASE"/>
    <property type="match status" value="1"/>
</dbReference>
<dbReference type="InterPro" id="IPR010233">
    <property type="entry name" value="UbiG_MeTrfase"/>
</dbReference>
<evidence type="ECO:0000256" key="5">
    <source>
        <dbReference type="HAMAP-Rule" id="MF_00472"/>
    </source>
</evidence>
<dbReference type="GO" id="GO:0061542">
    <property type="term" value="F:3-demethylubiquinol 3-O-methyltransferase activity"/>
    <property type="evidence" value="ECO:0007669"/>
    <property type="project" value="UniProtKB-UniRule"/>
</dbReference>
<proteinExistence type="inferred from homology"/>
<keyword evidence="4 5" id="KW-0949">S-adenosyl-L-methionine</keyword>
<dbReference type="InterPro" id="IPR029063">
    <property type="entry name" value="SAM-dependent_MTases_sf"/>
</dbReference>